<evidence type="ECO:0000313" key="1">
    <source>
        <dbReference type="EMBL" id="CAH1414625.1"/>
    </source>
</evidence>
<keyword evidence="2" id="KW-1185">Reference proteome</keyword>
<proteinExistence type="predicted"/>
<comment type="caution">
    <text evidence="1">The sequence shown here is derived from an EMBL/GenBank/DDBJ whole genome shotgun (WGS) entry which is preliminary data.</text>
</comment>
<name>A0AAU9LJF9_9ASTR</name>
<sequence>MADPTGIFHPSWNITCEIDVFDSTYSSDFISNVFPQVTLSQMDKTSTEELTKRRQSEIVQSMAYNVGFDRRYKTELEEARGLAVVASTESSEYKTKYELTKKNQQEEHDRLVCQVSNLELEVSNQHANDSELNGRLTQSKNDMDWMLQEGIFKSFDKAMCSETFVSNSKILYKAYNDYGIDQGCKLKKEKYGFQIQEHEMSSERPEELQHALAAFCNEDYVASYGLDRSSFKAFKASLVEEEE</sequence>
<dbReference type="AlphaFoldDB" id="A0AAU9LJF9"/>
<accession>A0AAU9LJF9</accession>
<evidence type="ECO:0000313" key="2">
    <source>
        <dbReference type="Proteomes" id="UP001157418"/>
    </source>
</evidence>
<reference evidence="1 2" key="1">
    <citation type="submission" date="2022-01" db="EMBL/GenBank/DDBJ databases">
        <authorList>
            <person name="Xiong W."/>
            <person name="Schranz E."/>
        </authorList>
    </citation>
    <scope>NUCLEOTIDE SEQUENCE [LARGE SCALE GENOMIC DNA]</scope>
</reference>
<dbReference type="Proteomes" id="UP001157418">
    <property type="component" value="Unassembled WGS sequence"/>
</dbReference>
<organism evidence="1 2">
    <name type="scientific">Lactuca virosa</name>
    <dbReference type="NCBI Taxonomy" id="75947"/>
    <lineage>
        <taxon>Eukaryota</taxon>
        <taxon>Viridiplantae</taxon>
        <taxon>Streptophyta</taxon>
        <taxon>Embryophyta</taxon>
        <taxon>Tracheophyta</taxon>
        <taxon>Spermatophyta</taxon>
        <taxon>Magnoliopsida</taxon>
        <taxon>eudicotyledons</taxon>
        <taxon>Gunneridae</taxon>
        <taxon>Pentapetalae</taxon>
        <taxon>asterids</taxon>
        <taxon>campanulids</taxon>
        <taxon>Asterales</taxon>
        <taxon>Asteraceae</taxon>
        <taxon>Cichorioideae</taxon>
        <taxon>Cichorieae</taxon>
        <taxon>Lactucinae</taxon>
        <taxon>Lactuca</taxon>
    </lineage>
</organism>
<gene>
    <name evidence="1" type="ORF">LVIROSA_LOCUS2533</name>
</gene>
<dbReference type="EMBL" id="CAKMRJ010000001">
    <property type="protein sequence ID" value="CAH1414625.1"/>
    <property type="molecule type" value="Genomic_DNA"/>
</dbReference>
<protein>
    <submittedName>
        <fullName evidence="1">Uncharacterized protein</fullName>
    </submittedName>
</protein>